<evidence type="ECO:0000313" key="1">
    <source>
        <dbReference type="EMBL" id="EEB15099.1"/>
    </source>
</evidence>
<evidence type="ECO:0000313" key="3">
    <source>
        <dbReference type="Proteomes" id="UP000009046"/>
    </source>
</evidence>
<reference evidence="1" key="1">
    <citation type="submission" date="2007-04" db="EMBL/GenBank/DDBJ databases">
        <title>Annotation of Pediculus humanus corporis strain USDA.</title>
        <authorList>
            <person name="Kirkness E."/>
            <person name="Hannick L."/>
            <person name="Hass B."/>
            <person name="Bruggner R."/>
            <person name="Lawson D."/>
            <person name="Bidwell S."/>
            <person name="Joardar V."/>
            <person name="Caler E."/>
            <person name="Walenz B."/>
            <person name="Inman J."/>
            <person name="Schobel S."/>
            <person name="Galinsky K."/>
            <person name="Amedeo P."/>
            <person name="Strausberg R."/>
        </authorList>
    </citation>
    <scope>NUCLEOTIDE SEQUENCE</scope>
    <source>
        <strain evidence="1">USDA</strain>
    </source>
</reference>
<accession>E0VNZ3</accession>
<sequence length="108" mass="12202">MGKLGKISVAELTFQYLLTSFSTANLKSTKSEMNRDGFQFKHYPYPDDHILLGNNSCGVKTFINGISWTEPLSWSTTFCPSNNINIRAAIVFFKLGLIEVVEKQYLKS</sequence>
<dbReference type="KEGG" id="phu:Phum_PHUM348100"/>
<dbReference type="Proteomes" id="UP000009046">
    <property type="component" value="Unassembled WGS sequence"/>
</dbReference>
<dbReference type="CTD" id="8231924"/>
<dbReference type="HOGENOM" id="CLU_2200075_0_0_1"/>
<dbReference type="GeneID" id="8231924"/>
<dbReference type="AlphaFoldDB" id="E0VNZ3"/>
<reference evidence="2" key="3">
    <citation type="submission" date="2020-05" db="UniProtKB">
        <authorList>
            <consortium name="EnsemblMetazoa"/>
        </authorList>
    </citation>
    <scope>IDENTIFICATION</scope>
    <source>
        <strain evidence="2">USDA</strain>
    </source>
</reference>
<evidence type="ECO:0000313" key="2">
    <source>
        <dbReference type="EnsemblMetazoa" id="PHUM348100-PA"/>
    </source>
</evidence>
<dbReference type="InParanoid" id="E0VNZ3"/>
<gene>
    <name evidence="2" type="primary">8231924</name>
    <name evidence="1" type="ORF">Phum_PHUM348100</name>
</gene>
<dbReference type="VEuPathDB" id="VectorBase:PHUM348100"/>
<dbReference type="RefSeq" id="XP_002427837.1">
    <property type="nucleotide sequence ID" value="XM_002427792.1"/>
</dbReference>
<keyword evidence="3" id="KW-1185">Reference proteome</keyword>
<organism>
    <name type="scientific">Pediculus humanus subsp. corporis</name>
    <name type="common">Body louse</name>
    <dbReference type="NCBI Taxonomy" id="121224"/>
    <lineage>
        <taxon>Eukaryota</taxon>
        <taxon>Metazoa</taxon>
        <taxon>Ecdysozoa</taxon>
        <taxon>Arthropoda</taxon>
        <taxon>Hexapoda</taxon>
        <taxon>Insecta</taxon>
        <taxon>Pterygota</taxon>
        <taxon>Neoptera</taxon>
        <taxon>Paraneoptera</taxon>
        <taxon>Psocodea</taxon>
        <taxon>Troctomorpha</taxon>
        <taxon>Phthiraptera</taxon>
        <taxon>Anoplura</taxon>
        <taxon>Pediculidae</taxon>
        <taxon>Pediculus</taxon>
    </lineage>
</organism>
<dbReference type="EMBL" id="AAZO01004050">
    <property type="status" value="NOT_ANNOTATED_CDS"/>
    <property type="molecule type" value="Genomic_DNA"/>
</dbReference>
<name>E0VNZ3_PEDHC</name>
<proteinExistence type="predicted"/>
<dbReference type="EMBL" id="DS235354">
    <property type="protein sequence ID" value="EEB15099.1"/>
    <property type="molecule type" value="Genomic_DNA"/>
</dbReference>
<reference evidence="1" key="2">
    <citation type="submission" date="2007-04" db="EMBL/GenBank/DDBJ databases">
        <title>The genome of the human body louse.</title>
        <authorList>
            <consortium name="The Human Body Louse Genome Consortium"/>
            <person name="Kirkness E."/>
            <person name="Walenz B."/>
            <person name="Hass B."/>
            <person name="Bruggner R."/>
            <person name="Strausberg R."/>
        </authorList>
    </citation>
    <scope>NUCLEOTIDE SEQUENCE</scope>
    <source>
        <strain evidence="1">USDA</strain>
    </source>
</reference>
<dbReference type="EnsemblMetazoa" id="PHUM348100-RA">
    <property type="protein sequence ID" value="PHUM348100-PA"/>
    <property type="gene ID" value="PHUM348100"/>
</dbReference>
<protein>
    <submittedName>
        <fullName evidence="1 2">Uncharacterized protein</fullName>
    </submittedName>
</protein>